<name>A0ABU3DQZ0_9FLAO</name>
<dbReference type="EMBL" id="JAVRHN010000004">
    <property type="protein sequence ID" value="MDT0686023.1"/>
    <property type="molecule type" value="Genomic_DNA"/>
</dbReference>
<comment type="caution">
    <text evidence="1">The sequence shown here is derived from an EMBL/GenBank/DDBJ whole genome shotgun (WGS) entry which is preliminary data.</text>
</comment>
<protein>
    <submittedName>
        <fullName evidence="1">Uncharacterized protein</fullName>
    </submittedName>
</protein>
<evidence type="ECO:0000313" key="2">
    <source>
        <dbReference type="Proteomes" id="UP001253848"/>
    </source>
</evidence>
<sequence length="54" mass="6622">MELVKEKKSFTQKQQPIMDLHVTQEMLKGLCFNCDNRRSCVWKENRKLYCEHFE</sequence>
<dbReference type="Proteomes" id="UP001253848">
    <property type="component" value="Unassembled WGS sequence"/>
</dbReference>
<dbReference type="RefSeq" id="WP_311499428.1">
    <property type="nucleotide sequence ID" value="NZ_JAVRHN010000004.1"/>
</dbReference>
<reference evidence="1 2" key="1">
    <citation type="submission" date="2023-09" db="EMBL/GenBank/DDBJ databases">
        <authorList>
            <person name="Rey-Velasco X."/>
        </authorList>
    </citation>
    <scope>NUCLEOTIDE SEQUENCE [LARGE SCALE GENOMIC DNA]</scope>
    <source>
        <strain evidence="1 2">F225</strain>
    </source>
</reference>
<proteinExistence type="predicted"/>
<evidence type="ECO:0000313" key="1">
    <source>
        <dbReference type="EMBL" id="MDT0686023.1"/>
    </source>
</evidence>
<gene>
    <name evidence="1" type="ORF">RM541_06585</name>
</gene>
<accession>A0ABU3DQZ0</accession>
<keyword evidence="2" id="KW-1185">Reference proteome</keyword>
<organism evidence="1 2">
    <name type="scientific">Autumnicola psychrophila</name>
    <dbReference type="NCBI Taxonomy" id="3075592"/>
    <lineage>
        <taxon>Bacteria</taxon>
        <taxon>Pseudomonadati</taxon>
        <taxon>Bacteroidota</taxon>
        <taxon>Flavobacteriia</taxon>
        <taxon>Flavobacteriales</taxon>
        <taxon>Flavobacteriaceae</taxon>
        <taxon>Autumnicola</taxon>
    </lineage>
</organism>